<dbReference type="Proteomes" id="UP000696573">
    <property type="component" value="Unassembled WGS sequence"/>
</dbReference>
<comment type="caution">
    <text evidence="3">The sequence shown here is derived from an EMBL/GenBank/DDBJ whole genome shotgun (WGS) entry which is preliminary data.</text>
</comment>
<accession>A0A9N9YY25</accession>
<evidence type="ECO:0000313" key="4">
    <source>
        <dbReference type="Proteomes" id="UP000696573"/>
    </source>
</evidence>
<feature type="signal peptide" evidence="2">
    <location>
        <begin position="1"/>
        <end position="18"/>
    </location>
</feature>
<sequence length="101" mass="10288">MAQCQPLALALKVNLMASIRLLSCIAGQGGPLLFGAPALARFVRRVDRAGETNDEAGGQKSSGPSGSASHGGTCIPSTCLITSTVAASKRVRADEFGNVET</sequence>
<dbReference type="AlphaFoldDB" id="A0A9N9YY25"/>
<name>A0A9N9YY25_9HYPO</name>
<evidence type="ECO:0000256" key="1">
    <source>
        <dbReference type="SAM" id="MobiDB-lite"/>
    </source>
</evidence>
<organism evidence="3 4">
    <name type="scientific">Clonostachys rhizophaga</name>
    <dbReference type="NCBI Taxonomy" id="160324"/>
    <lineage>
        <taxon>Eukaryota</taxon>
        <taxon>Fungi</taxon>
        <taxon>Dikarya</taxon>
        <taxon>Ascomycota</taxon>
        <taxon>Pezizomycotina</taxon>
        <taxon>Sordariomycetes</taxon>
        <taxon>Hypocreomycetidae</taxon>
        <taxon>Hypocreales</taxon>
        <taxon>Bionectriaceae</taxon>
        <taxon>Clonostachys</taxon>
    </lineage>
</organism>
<feature type="compositionally biased region" description="Low complexity" evidence="1">
    <location>
        <begin position="58"/>
        <end position="72"/>
    </location>
</feature>
<evidence type="ECO:0008006" key="5">
    <source>
        <dbReference type="Google" id="ProtNLM"/>
    </source>
</evidence>
<protein>
    <recommendedName>
        <fullName evidence="5">Secreted protein</fullName>
    </recommendedName>
</protein>
<proteinExistence type="predicted"/>
<gene>
    <name evidence="3" type="ORF">CRHIZ90672A_00009025</name>
</gene>
<reference evidence="3" key="1">
    <citation type="submission" date="2021-10" db="EMBL/GenBank/DDBJ databases">
        <authorList>
            <person name="Piombo E."/>
        </authorList>
    </citation>
    <scope>NUCLEOTIDE SEQUENCE</scope>
</reference>
<dbReference type="EMBL" id="CABFNQ020000763">
    <property type="protein sequence ID" value="CAH0041368.1"/>
    <property type="molecule type" value="Genomic_DNA"/>
</dbReference>
<keyword evidence="4" id="KW-1185">Reference proteome</keyword>
<evidence type="ECO:0000256" key="2">
    <source>
        <dbReference type="SAM" id="SignalP"/>
    </source>
</evidence>
<keyword evidence="2" id="KW-0732">Signal</keyword>
<evidence type="ECO:0000313" key="3">
    <source>
        <dbReference type="EMBL" id="CAH0041368.1"/>
    </source>
</evidence>
<feature type="chain" id="PRO_5040187197" description="Secreted protein" evidence="2">
    <location>
        <begin position="19"/>
        <end position="101"/>
    </location>
</feature>
<feature type="region of interest" description="Disordered" evidence="1">
    <location>
        <begin position="50"/>
        <end position="74"/>
    </location>
</feature>